<proteinExistence type="inferred from homology"/>
<dbReference type="Pfam" id="PF03328">
    <property type="entry name" value="HpcH_HpaI"/>
    <property type="match status" value="1"/>
</dbReference>
<dbReference type="RefSeq" id="WP_131013686.1">
    <property type="nucleotide sequence ID" value="NZ_SIRE01000008.1"/>
</dbReference>
<protein>
    <submittedName>
        <fullName evidence="5">Aldolase</fullName>
    </submittedName>
</protein>
<keyword evidence="2" id="KW-0479">Metal-binding</keyword>
<feature type="domain" description="HpcH/HpaI aldolase/citrate lyase" evidence="4">
    <location>
        <begin position="40"/>
        <end position="259"/>
    </location>
</feature>
<dbReference type="InterPro" id="IPR005000">
    <property type="entry name" value="Aldolase/citrate-lyase_domain"/>
</dbReference>
<accession>A0A4Q9DTM5</accession>
<evidence type="ECO:0000256" key="2">
    <source>
        <dbReference type="ARBA" id="ARBA00022723"/>
    </source>
</evidence>
<evidence type="ECO:0000313" key="5">
    <source>
        <dbReference type="EMBL" id="TBL79050.1"/>
    </source>
</evidence>
<evidence type="ECO:0000256" key="3">
    <source>
        <dbReference type="ARBA" id="ARBA00023239"/>
    </source>
</evidence>
<evidence type="ECO:0000256" key="1">
    <source>
        <dbReference type="ARBA" id="ARBA00005568"/>
    </source>
</evidence>
<dbReference type="GO" id="GO:0005737">
    <property type="term" value="C:cytoplasm"/>
    <property type="evidence" value="ECO:0007669"/>
    <property type="project" value="TreeGrafter"/>
</dbReference>
<keyword evidence="3" id="KW-0456">Lyase</keyword>
<comment type="similarity">
    <text evidence="1">Belongs to the HpcH/HpaI aldolase family.</text>
</comment>
<dbReference type="PANTHER" id="PTHR30502:SF0">
    <property type="entry name" value="PHOSPHOENOLPYRUVATE CARBOXYLASE FAMILY PROTEIN"/>
    <property type="match status" value="1"/>
</dbReference>
<dbReference type="AlphaFoldDB" id="A0A4Q9DTM5"/>
<name>A0A4Q9DTM5_9BACL</name>
<comment type="caution">
    <text evidence="5">The sequence shown here is derived from an EMBL/GenBank/DDBJ whole genome shotgun (WGS) entry which is preliminary data.</text>
</comment>
<sequence>MAYINQVAGAEMDNLSKYLKKSVILQKLRRNELVNCLKLNVSNQAAFEIAAMSGIDSTWVCREHVANDWEMIERCSVVAKLYGCDLIVRVEKGSYSDYVKPLELDVTGIMVPHVKSGEEAAEIVNNTRFWPLGRRAWDGGNADGKYCAIGTEEYMNYSNSEKLIIVQIENPEGVEAIEDICSVDGIDMIFFGPGDLSQAYGVPGQLTHPKLLAARKKVADCALRHGKFLGTVTTPEIIQGVIADGYRFLNIGADVHALRESYGAAIRSFSDLR</sequence>
<organism evidence="5 6">
    <name type="scientific">Paenibacillus thalictri</name>
    <dbReference type="NCBI Taxonomy" id="2527873"/>
    <lineage>
        <taxon>Bacteria</taxon>
        <taxon>Bacillati</taxon>
        <taxon>Bacillota</taxon>
        <taxon>Bacilli</taxon>
        <taxon>Bacillales</taxon>
        <taxon>Paenibacillaceae</taxon>
        <taxon>Paenibacillus</taxon>
    </lineage>
</organism>
<gene>
    <name evidence="5" type="ORF">EYB31_12555</name>
</gene>
<evidence type="ECO:0000259" key="4">
    <source>
        <dbReference type="Pfam" id="PF03328"/>
    </source>
</evidence>
<dbReference type="InterPro" id="IPR040442">
    <property type="entry name" value="Pyrv_kinase-like_dom_sf"/>
</dbReference>
<dbReference type="GO" id="GO:0016832">
    <property type="term" value="F:aldehyde-lyase activity"/>
    <property type="evidence" value="ECO:0007669"/>
    <property type="project" value="TreeGrafter"/>
</dbReference>
<dbReference type="PANTHER" id="PTHR30502">
    <property type="entry name" value="2-KETO-3-DEOXY-L-RHAMNONATE ALDOLASE"/>
    <property type="match status" value="1"/>
</dbReference>
<evidence type="ECO:0000313" key="6">
    <source>
        <dbReference type="Proteomes" id="UP000293142"/>
    </source>
</evidence>
<dbReference type="Gene3D" id="3.20.20.60">
    <property type="entry name" value="Phosphoenolpyruvate-binding domains"/>
    <property type="match status" value="1"/>
</dbReference>
<dbReference type="Proteomes" id="UP000293142">
    <property type="component" value="Unassembled WGS sequence"/>
</dbReference>
<dbReference type="GO" id="GO:0046872">
    <property type="term" value="F:metal ion binding"/>
    <property type="evidence" value="ECO:0007669"/>
    <property type="project" value="UniProtKB-KW"/>
</dbReference>
<dbReference type="EMBL" id="SIRE01000008">
    <property type="protein sequence ID" value="TBL79050.1"/>
    <property type="molecule type" value="Genomic_DNA"/>
</dbReference>
<dbReference type="InterPro" id="IPR050251">
    <property type="entry name" value="HpcH-HpaI_aldolase"/>
</dbReference>
<dbReference type="InterPro" id="IPR015813">
    <property type="entry name" value="Pyrv/PenolPyrv_kinase-like_dom"/>
</dbReference>
<reference evidence="5 6" key="1">
    <citation type="submission" date="2019-02" db="EMBL/GenBank/DDBJ databases">
        <title>Paenibacillus sp. nov., isolated from surface-sterilized tissue of Thalictrum simplex L.</title>
        <authorList>
            <person name="Tuo L."/>
        </authorList>
    </citation>
    <scope>NUCLEOTIDE SEQUENCE [LARGE SCALE GENOMIC DNA]</scope>
    <source>
        <strain evidence="5 6">N2SHLJ1</strain>
    </source>
</reference>
<dbReference type="SUPFAM" id="SSF51621">
    <property type="entry name" value="Phosphoenolpyruvate/pyruvate domain"/>
    <property type="match status" value="1"/>
</dbReference>
<dbReference type="OrthoDB" id="86160at2"/>
<keyword evidence="6" id="KW-1185">Reference proteome</keyword>